<reference evidence="1" key="1">
    <citation type="submission" date="2020-11" db="EMBL/GenBank/DDBJ databases">
        <authorList>
            <consortium name="DOE Joint Genome Institute"/>
            <person name="Ahrendt S."/>
            <person name="Riley R."/>
            <person name="Andreopoulos W."/>
            <person name="Labutti K."/>
            <person name="Pangilinan J."/>
            <person name="Ruiz-Duenas F.J."/>
            <person name="Barrasa J.M."/>
            <person name="Sanchez-Garcia M."/>
            <person name="Camarero S."/>
            <person name="Miyauchi S."/>
            <person name="Serrano A."/>
            <person name="Linde D."/>
            <person name="Babiker R."/>
            <person name="Drula E."/>
            <person name="Ayuso-Fernandez I."/>
            <person name="Pacheco R."/>
            <person name="Padilla G."/>
            <person name="Ferreira P."/>
            <person name="Barriuso J."/>
            <person name="Kellner H."/>
            <person name="Castanera R."/>
            <person name="Alfaro M."/>
            <person name="Ramirez L."/>
            <person name="Pisabarro A.G."/>
            <person name="Kuo A."/>
            <person name="Tritt A."/>
            <person name="Lipzen A."/>
            <person name="He G."/>
            <person name="Yan M."/>
            <person name="Ng V."/>
            <person name="Cullen D."/>
            <person name="Martin F."/>
            <person name="Rosso M.-N."/>
            <person name="Henrissat B."/>
            <person name="Hibbett D."/>
            <person name="Martinez A.T."/>
            <person name="Grigoriev I.V."/>
        </authorList>
    </citation>
    <scope>NUCLEOTIDE SEQUENCE</scope>
    <source>
        <strain evidence="1">MF-IS2</strain>
    </source>
</reference>
<name>A0A9P5XKW8_9AGAR</name>
<dbReference type="OrthoDB" id="3134980at2759"/>
<accession>A0A9P5XKW8</accession>
<protein>
    <submittedName>
        <fullName evidence="1">Uncharacterized protein</fullName>
    </submittedName>
</protein>
<comment type="caution">
    <text evidence="1">The sequence shown here is derived from an EMBL/GenBank/DDBJ whole genome shotgun (WGS) entry which is preliminary data.</text>
</comment>
<evidence type="ECO:0000313" key="2">
    <source>
        <dbReference type="Proteomes" id="UP000807342"/>
    </source>
</evidence>
<organism evidence="1 2">
    <name type="scientific">Macrolepiota fuliginosa MF-IS2</name>
    <dbReference type="NCBI Taxonomy" id="1400762"/>
    <lineage>
        <taxon>Eukaryota</taxon>
        <taxon>Fungi</taxon>
        <taxon>Dikarya</taxon>
        <taxon>Basidiomycota</taxon>
        <taxon>Agaricomycotina</taxon>
        <taxon>Agaricomycetes</taxon>
        <taxon>Agaricomycetidae</taxon>
        <taxon>Agaricales</taxon>
        <taxon>Agaricineae</taxon>
        <taxon>Agaricaceae</taxon>
        <taxon>Macrolepiota</taxon>
    </lineage>
</organism>
<sequence>MCHNVIDGRYYSLCQHFEAMSTRTHDCLEGSCIFSRRHVHNKSTCRGSCKRLMALPVRNPIRMSETECSNCVVKARGAGVGCQSPA</sequence>
<dbReference type="Proteomes" id="UP000807342">
    <property type="component" value="Unassembled WGS sequence"/>
</dbReference>
<dbReference type="AlphaFoldDB" id="A0A9P5XKW8"/>
<keyword evidence="2" id="KW-1185">Reference proteome</keyword>
<proteinExistence type="predicted"/>
<evidence type="ECO:0000313" key="1">
    <source>
        <dbReference type="EMBL" id="KAF9451051.1"/>
    </source>
</evidence>
<gene>
    <name evidence="1" type="ORF">P691DRAFT_409934</name>
</gene>
<dbReference type="EMBL" id="MU151092">
    <property type="protein sequence ID" value="KAF9451051.1"/>
    <property type="molecule type" value="Genomic_DNA"/>
</dbReference>